<evidence type="ECO:0000313" key="1">
    <source>
        <dbReference type="EMBL" id="TQR28339.1"/>
    </source>
</evidence>
<proteinExistence type="predicted"/>
<dbReference type="OrthoDB" id="2974013at2"/>
<protein>
    <submittedName>
        <fullName evidence="1">Uncharacterized protein</fullName>
    </submittedName>
</protein>
<dbReference type="Proteomes" id="UP000317944">
    <property type="component" value="Unassembled WGS sequence"/>
</dbReference>
<sequence length="81" mass="9167">MKESYRHYQVIETEGMSAQQLQDILNKATHDDIHEKQIDYVVGTKIILGYESILNAKGRAEARFQTSLKPNSSAMSTGSMY</sequence>
<dbReference type="EMBL" id="SADV01000031">
    <property type="protein sequence ID" value="TQR28339.1"/>
    <property type="molecule type" value="Genomic_DNA"/>
</dbReference>
<gene>
    <name evidence="1" type="ORF">C7Y47_22120</name>
</gene>
<name>A0A544U8A9_LYSSH</name>
<comment type="caution">
    <text evidence="1">The sequence shown here is derived from an EMBL/GenBank/DDBJ whole genome shotgun (WGS) entry which is preliminary data.</text>
</comment>
<dbReference type="AlphaFoldDB" id="A0A544U8A9"/>
<evidence type="ECO:0000313" key="2">
    <source>
        <dbReference type="Proteomes" id="UP000317944"/>
    </source>
</evidence>
<dbReference type="RefSeq" id="WP_142510710.1">
    <property type="nucleotide sequence ID" value="NZ_SADV01000031.1"/>
</dbReference>
<accession>A0A544U8A9</accession>
<reference evidence="1 2" key="1">
    <citation type="submission" date="2018-03" db="EMBL/GenBank/DDBJ databases">
        <title>Aerobic endospore-forming bacteria genome sequencing and assembly.</title>
        <authorList>
            <person name="Cavalcante D.A."/>
            <person name="Driks A."/>
            <person name="Putonti C."/>
            <person name="De-Souza M.T."/>
        </authorList>
    </citation>
    <scope>NUCLEOTIDE SEQUENCE [LARGE SCALE GENOMIC DNA]</scope>
    <source>
        <strain evidence="1 2">SDF0037</strain>
    </source>
</reference>
<organism evidence="1 2">
    <name type="scientific">Lysinibacillus sphaericus</name>
    <name type="common">Bacillus sphaericus</name>
    <dbReference type="NCBI Taxonomy" id="1421"/>
    <lineage>
        <taxon>Bacteria</taxon>
        <taxon>Bacillati</taxon>
        <taxon>Bacillota</taxon>
        <taxon>Bacilli</taxon>
        <taxon>Bacillales</taxon>
        <taxon>Bacillaceae</taxon>
        <taxon>Lysinibacillus</taxon>
    </lineage>
</organism>